<evidence type="ECO:0000256" key="1">
    <source>
        <dbReference type="SAM" id="Coils"/>
    </source>
</evidence>
<name>A0A2N9IVX2_FAGSY</name>
<reference evidence="3" key="1">
    <citation type="submission" date="2018-02" db="EMBL/GenBank/DDBJ databases">
        <authorList>
            <person name="Cohen D.B."/>
            <person name="Kent A.D."/>
        </authorList>
    </citation>
    <scope>NUCLEOTIDE SEQUENCE</scope>
</reference>
<feature type="region of interest" description="Disordered" evidence="2">
    <location>
        <begin position="421"/>
        <end position="455"/>
    </location>
</feature>
<organism evidence="3">
    <name type="scientific">Fagus sylvatica</name>
    <name type="common">Beechnut</name>
    <dbReference type="NCBI Taxonomy" id="28930"/>
    <lineage>
        <taxon>Eukaryota</taxon>
        <taxon>Viridiplantae</taxon>
        <taxon>Streptophyta</taxon>
        <taxon>Embryophyta</taxon>
        <taxon>Tracheophyta</taxon>
        <taxon>Spermatophyta</taxon>
        <taxon>Magnoliopsida</taxon>
        <taxon>eudicotyledons</taxon>
        <taxon>Gunneridae</taxon>
        <taxon>Pentapetalae</taxon>
        <taxon>rosids</taxon>
        <taxon>fabids</taxon>
        <taxon>Fagales</taxon>
        <taxon>Fagaceae</taxon>
        <taxon>Fagus</taxon>
    </lineage>
</organism>
<accession>A0A2N9IVX2</accession>
<feature type="region of interest" description="Disordered" evidence="2">
    <location>
        <begin position="225"/>
        <end position="305"/>
    </location>
</feature>
<protein>
    <submittedName>
        <fullName evidence="3">Uncharacterized protein</fullName>
    </submittedName>
</protein>
<dbReference type="AlphaFoldDB" id="A0A2N9IVX2"/>
<proteinExistence type="predicted"/>
<gene>
    <name evidence="3" type="ORF">FSB_LOCUS57399</name>
</gene>
<sequence length="455" mass="50325">MAKKKTQGKLAKYENALPGEPGDLILPLVAIIEGGVRFPMDPLLANFLDYFNLSPTQISFNIFRIVMGVVKLNRQLDLNLTVHDIIATYTLRTSQSEAYSLRPRNVFNTLVNSLPDTNKDMTDDYLLVRGAWHHPNHRCPTRDERPGQVLWRVMFSHLFPKSFGDSNVFFFFHATEERKKPQSSLTNLAAVQIVYDSERTKPLLITISDICSGINIKRLLPLPRVSAEASGSTPPGDLRKRKRKGSSKGETSRPEPQINPEVSRTEAPQSGADDQPPTTQPRIELDPDVPSQGPGPSKEPVPLWAPSYEVFGDPVRSDAIVLKTGGAGSNTASALSEVARLPTDMALKREETEETLYAALEANTRAEKRIKALEAEATEREKAAFAWGRVEAEAIMTNQLPDIYNEAFEEGWRALLAWPESEELPPKPPQENLPYLDAPIGFAGREGHGAPASAA</sequence>
<evidence type="ECO:0000313" key="3">
    <source>
        <dbReference type="EMBL" id="SPD29517.1"/>
    </source>
</evidence>
<dbReference type="EMBL" id="OIVN01006273">
    <property type="protein sequence ID" value="SPD29517.1"/>
    <property type="molecule type" value="Genomic_DNA"/>
</dbReference>
<feature type="coiled-coil region" evidence="1">
    <location>
        <begin position="356"/>
        <end position="383"/>
    </location>
</feature>
<evidence type="ECO:0000256" key="2">
    <source>
        <dbReference type="SAM" id="MobiDB-lite"/>
    </source>
</evidence>
<keyword evidence="1" id="KW-0175">Coiled coil</keyword>